<evidence type="ECO:0000256" key="1">
    <source>
        <dbReference type="ARBA" id="ARBA00005846"/>
    </source>
</evidence>
<proteinExistence type="inferred from homology"/>
<organism evidence="2 3">
    <name type="scientific">Handelsmanbacteria sp. (strain RIFCSPLOWO2_12_FULL_64_10)</name>
    <dbReference type="NCBI Taxonomy" id="1817868"/>
    <lineage>
        <taxon>Bacteria</taxon>
        <taxon>Candidatus Handelsmaniibacteriota</taxon>
    </lineage>
</organism>
<dbReference type="AlphaFoldDB" id="A0A1F6CT88"/>
<dbReference type="NCBIfam" id="NF033709">
    <property type="entry name" value="PorV_fam"/>
    <property type="match status" value="1"/>
</dbReference>
<dbReference type="SUPFAM" id="SSF56935">
    <property type="entry name" value="Porins"/>
    <property type="match status" value="1"/>
</dbReference>
<dbReference type="EMBL" id="MFKF01000151">
    <property type="protein sequence ID" value="OGG52231.1"/>
    <property type="molecule type" value="Genomic_DNA"/>
</dbReference>
<protein>
    <recommendedName>
        <fullName evidence="4">PorV/PorQ family protein</fullName>
    </recommendedName>
</protein>
<dbReference type="InterPro" id="IPR005362">
    <property type="entry name" value="UPF0164"/>
</dbReference>
<comment type="caution">
    <text evidence="2">The sequence shown here is derived from an EMBL/GenBank/DDBJ whole genome shotgun (WGS) entry which is preliminary data.</text>
</comment>
<evidence type="ECO:0000313" key="2">
    <source>
        <dbReference type="EMBL" id="OGG52231.1"/>
    </source>
</evidence>
<reference evidence="2 3" key="1">
    <citation type="journal article" date="2016" name="Nat. Commun.">
        <title>Thousands of microbial genomes shed light on interconnected biogeochemical processes in an aquifer system.</title>
        <authorList>
            <person name="Anantharaman K."/>
            <person name="Brown C.T."/>
            <person name="Hug L.A."/>
            <person name="Sharon I."/>
            <person name="Castelle C.J."/>
            <person name="Probst A.J."/>
            <person name="Thomas B.C."/>
            <person name="Singh A."/>
            <person name="Wilkins M.J."/>
            <person name="Karaoz U."/>
            <person name="Brodie E.L."/>
            <person name="Williams K.H."/>
            <person name="Hubbard S.S."/>
            <person name="Banfield J.F."/>
        </authorList>
    </citation>
    <scope>NUCLEOTIDE SEQUENCE [LARGE SCALE GENOMIC DNA]</scope>
    <source>
        <strain evidence="3">RIFCSPLOWO2_12_FULL_64_10</strain>
    </source>
</reference>
<sequence length="347" mass="38166">MVCLLALTATPADARDREPIIPNFEELAPTFITTAQGGFKFLDIPVGARPAGMGDAFTGVAGDITSLFWNPAALAFLRGREAFFAHTQWIADIRHDAGGFAVNVPGRGTFGVGFVTMDPGKFDRTEVDPNPASKGFIDRGTFTTTHYAVTFAYAYQITDRFGVGGTAKLAHEDLGMGDVFRGGQRTQVDNKKTALAVDLSTHFNTGFRNTAMAMSIQNFSGELIYQRERFELPRNIRVGFLLDLVSLSGRRPVAHHLSFLFDFTNPVDFDERIHLGSEYTYRPPKGAVGFSLRAGYKVNHDTEDFSMGAGLQYKTAQGRGVKVDYAFKHFDKQFFDAVHILSGGITF</sequence>
<dbReference type="Pfam" id="PF03687">
    <property type="entry name" value="UPF0164"/>
    <property type="match status" value="1"/>
</dbReference>
<evidence type="ECO:0008006" key="4">
    <source>
        <dbReference type="Google" id="ProtNLM"/>
    </source>
</evidence>
<dbReference type="Gene3D" id="2.40.160.60">
    <property type="entry name" value="Outer membrane protein transport protein (OMPP1/FadL/TodX)"/>
    <property type="match status" value="1"/>
</dbReference>
<accession>A0A1F6CT88</accession>
<gene>
    <name evidence="2" type="ORF">A3F84_06600</name>
</gene>
<evidence type="ECO:0000313" key="3">
    <source>
        <dbReference type="Proteomes" id="UP000178606"/>
    </source>
</evidence>
<dbReference type="Proteomes" id="UP000178606">
    <property type="component" value="Unassembled WGS sequence"/>
</dbReference>
<name>A0A1F6CT88_HANXR</name>
<comment type="similarity">
    <text evidence="1">Belongs to the UPF0164 family.</text>
</comment>